<dbReference type="OrthoDB" id="121633at2157"/>
<dbReference type="Pfam" id="PF01205">
    <property type="entry name" value="Impact_N"/>
    <property type="match status" value="1"/>
</dbReference>
<comment type="similarity">
    <text evidence="1">Belongs to the IMPACT family.</text>
</comment>
<dbReference type="InterPro" id="IPR020568">
    <property type="entry name" value="Ribosomal_Su5_D2-typ_SF"/>
</dbReference>
<proteinExistence type="inferred from homology"/>
<evidence type="ECO:0000313" key="3">
    <source>
        <dbReference type="EMBL" id="SDK21498.1"/>
    </source>
</evidence>
<dbReference type="Proteomes" id="UP000326500">
    <property type="component" value="Unassembled WGS sequence"/>
</dbReference>
<accession>A0A1G9A2D2</accession>
<dbReference type="PANTHER" id="PTHR16301">
    <property type="entry name" value="IMPACT-RELATED"/>
    <property type="match status" value="1"/>
</dbReference>
<dbReference type="EMBL" id="FNFT01000005">
    <property type="protein sequence ID" value="SDK21498.1"/>
    <property type="molecule type" value="Genomic_DNA"/>
</dbReference>
<evidence type="ECO:0000259" key="2">
    <source>
        <dbReference type="Pfam" id="PF01205"/>
    </source>
</evidence>
<dbReference type="PANTHER" id="PTHR16301:SF20">
    <property type="entry name" value="IMPACT FAMILY MEMBER YIGZ"/>
    <property type="match status" value="1"/>
</dbReference>
<dbReference type="InterPro" id="IPR001498">
    <property type="entry name" value="Impact_N"/>
</dbReference>
<dbReference type="STRING" id="2200.GCA_001571405_01711"/>
<dbReference type="GO" id="GO:0005737">
    <property type="term" value="C:cytoplasm"/>
    <property type="evidence" value="ECO:0007669"/>
    <property type="project" value="TreeGrafter"/>
</dbReference>
<name>A0A1G9A2D2_9EURY</name>
<dbReference type="RefSeq" id="WP_066957990.1">
    <property type="nucleotide sequence ID" value="NZ_BCNX01000008.1"/>
</dbReference>
<evidence type="ECO:0000313" key="4">
    <source>
        <dbReference type="Proteomes" id="UP000326500"/>
    </source>
</evidence>
<reference evidence="3 4" key="1">
    <citation type="submission" date="2016-10" db="EMBL/GenBank/DDBJ databases">
        <authorList>
            <person name="Varghese N."/>
            <person name="Submissions S."/>
        </authorList>
    </citation>
    <scope>NUCLEOTIDE SEQUENCE [LARGE SCALE GENOMIC DNA]</scope>
    <source>
        <strain evidence="3 4">DSM 2373</strain>
    </source>
</reference>
<dbReference type="Gene3D" id="3.30.230.30">
    <property type="entry name" value="Impact, N-terminal domain"/>
    <property type="match status" value="1"/>
</dbReference>
<dbReference type="InterPro" id="IPR023582">
    <property type="entry name" value="Impact"/>
</dbReference>
<dbReference type="InterPro" id="IPR036956">
    <property type="entry name" value="Impact_N_sf"/>
</dbReference>
<protein>
    <submittedName>
        <fullName evidence="3">Uncharacterized protein family UPF0029</fullName>
    </submittedName>
</protein>
<keyword evidence="4" id="KW-1185">Reference proteome</keyword>
<dbReference type="AlphaFoldDB" id="A0A1G9A2D2"/>
<dbReference type="SUPFAM" id="SSF54211">
    <property type="entry name" value="Ribosomal protein S5 domain 2-like"/>
    <property type="match status" value="1"/>
</dbReference>
<feature type="domain" description="Impact N-terminal" evidence="2">
    <location>
        <begin position="14"/>
        <end position="115"/>
    </location>
</feature>
<gene>
    <name evidence="3" type="ORF">SAMN04488571_105142</name>
</gene>
<organism evidence="3 4">
    <name type="scientific">Methanoculleus thermophilus</name>
    <dbReference type="NCBI Taxonomy" id="2200"/>
    <lineage>
        <taxon>Archaea</taxon>
        <taxon>Methanobacteriati</taxon>
        <taxon>Methanobacteriota</taxon>
        <taxon>Stenosarchaea group</taxon>
        <taxon>Methanomicrobia</taxon>
        <taxon>Methanomicrobiales</taxon>
        <taxon>Methanomicrobiaceae</taxon>
        <taxon>Methanoculleus</taxon>
    </lineage>
</organism>
<dbReference type="GO" id="GO:0006446">
    <property type="term" value="P:regulation of translational initiation"/>
    <property type="evidence" value="ECO:0007669"/>
    <property type="project" value="TreeGrafter"/>
</dbReference>
<sequence length="122" mass="13362">MSAKPLGAAVIEVRRSRFYAHLYRIEEPGDIAQVLAGHHEAYRKAAHHCAAWRCGTVEEFRSDGEVGRPGRILLDLLRRHALESHALVVSRIFGGVLLGPGNVGRAFRDAGEAAIREAGLTR</sequence>
<evidence type="ECO:0000256" key="1">
    <source>
        <dbReference type="ARBA" id="ARBA00007665"/>
    </source>
</evidence>